<dbReference type="PANTHER" id="PTHR47970:SF12">
    <property type="entry name" value="KINESIN FAMILY MEMBER 11"/>
    <property type="match status" value="1"/>
</dbReference>
<sequence length="1115" mass="120993">MAMAMDIDGAGAPPKFEQLLTLRGHSRSVSAVAFSGDGEHIATGGADNLVNIWHCPTAQLLHTCDSHTQGVNDVCWTRDAAYVASASDDKTVRLWNAKTGSLVRMFEGHTSYVVCIACHPLSTLLVSGGFDETIRLWDIQRGTCHRTISAHSECVTSVDFSGDGSIIASCAYDGLIRLWDTSEGHCLRTLQHADMAPVSFVKFSPSSMQLLTMSLDSAVRLWDLPNARVLRTYAGHVNEKYALSAAFVTLDGRRVLVAAGSEDRQVHLWDLHGTAKDAVITTDGPRGTHLSVAGKTYTYDRVFGPDADQGMVYQDVAGHVLDEVLQGYNCTVFAYGQTGTGKTHTMEGDLSAHAGTFASDAGVIPRTLYRLFHVLESRKDDFGVRMSFVELYNEELRDLLVDSGPPLRMYEDPRGRGIMLQGVEDVPLTGADHGLKLLQTASNRRHVASTRCNDASSRSHAVFTLTVHVREVGPRGEDVLRLGKLNLVDLAGSENIARSGAENKRAREAGLINQSLLTLGRVINALVDGSAHIPYRESKLTRLLQDSLGGRTKTCIIATVSDDASNIDESLSTLDYALRAKSIKNRPEINQRMMRAGLIKEYVTEIDRLKADLSATREKNGIYVDADNWERLEAEAAARSQRIDELQRQEELIQSKLLSMTEQLEQNTHVMARRDAETLALQSAHTRRVAELESALAEAVARNKALEDAAHARAQAEAKAAAALAAYETRLKDTHNEICARAAQLDADGAHLGESVRSALGALGSRITQEYAAQKEHVGACIAECTDSIGLAQEAHARAERDVSALDEGLAELRARLHDSLGDRFVRLEKEFKMLCSSLQAKVAGHADVLRAHAEHSASAAEALANEMRKSLAAQATSANTLYERATHAGERELQRAQRQNERFARLVQSEREQGAELRVRIVEAVDQYFAARDRRLDGALQATGAELGAAKRAIEQDGAALGAARTSFHDSHSASAALCDKYTNNVAVPDASALSGALATRTNAFATLLKGASSEAVSVIRDMDTLGSHVHEHISDSLGGVDAAIGALSGNVNNGLQRMLERLSTADADTDRETDEVHRELVSHARRAGDELSAAAERVGRLHRGFSPFIQKDI</sequence>
<dbReference type="Proteomes" id="UP001219933">
    <property type="component" value="Chromosome 1"/>
</dbReference>
<dbReference type="SUPFAM" id="SSF50978">
    <property type="entry name" value="WD40 repeat-like"/>
    <property type="match status" value="1"/>
</dbReference>
<evidence type="ECO:0000256" key="16">
    <source>
        <dbReference type="PROSITE-ProRule" id="PRU00283"/>
    </source>
</evidence>
<evidence type="ECO:0000256" key="12">
    <source>
        <dbReference type="ARBA" id="ARBA00023212"/>
    </source>
</evidence>
<evidence type="ECO:0000259" key="18">
    <source>
        <dbReference type="PROSITE" id="PS50067"/>
    </source>
</evidence>
<dbReference type="InterPro" id="IPR059122">
    <property type="entry name" value="Beta-prop_WDR5-like"/>
</dbReference>
<dbReference type="GO" id="GO:0005524">
    <property type="term" value="F:ATP binding"/>
    <property type="evidence" value="ECO:0007669"/>
    <property type="project" value="UniProtKB-UniRule"/>
</dbReference>
<evidence type="ECO:0000256" key="2">
    <source>
        <dbReference type="ARBA" id="ARBA00022490"/>
    </source>
</evidence>
<feature type="coiled-coil region" evidence="17">
    <location>
        <begin position="599"/>
        <end position="663"/>
    </location>
</feature>
<feature type="repeat" description="WD" evidence="15">
    <location>
        <begin position="22"/>
        <end position="63"/>
    </location>
</feature>
<keyword evidence="11 16" id="KW-0505">Motor protein</keyword>
<dbReference type="GO" id="GO:0051301">
    <property type="term" value="P:cell division"/>
    <property type="evidence" value="ECO:0007669"/>
    <property type="project" value="UniProtKB-KW"/>
</dbReference>
<dbReference type="PROSITE" id="PS50294">
    <property type="entry name" value="WD_REPEATS_REGION"/>
    <property type="match status" value="5"/>
</dbReference>
<dbReference type="PROSITE" id="PS00678">
    <property type="entry name" value="WD_REPEATS_1"/>
    <property type="match status" value="4"/>
</dbReference>
<dbReference type="SUPFAM" id="SSF52540">
    <property type="entry name" value="P-loop containing nucleoside triphosphate hydrolases"/>
    <property type="match status" value="1"/>
</dbReference>
<evidence type="ECO:0000256" key="14">
    <source>
        <dbReference type="ARBA" id="ARBA00034704"/>
    </source>
</evidence>
<evidence type="ECO:0000256" key="6">
    <source>
        <dbReference type="ARBA" id="ARBA00022737"/>
    </source>
</evidence>
<dbReference type="SMART" id="SM00320">
    <property type="entry name" value="WD40"/>
    <property type="match status" value="6"/>
</dbReference>
<evidence type="ECO:0000256" key="11">
    <source>
        <dbReference type="ARBA" id="ARBA00023175"/>
    </source>
</evidence>
<comment type="subcellular location">
    <subcellularLocation>
        <location evidence="1">Cytoplasm</location>
        <location evidence="1">Cytoskeleton</location>
    </subcellularLocation>
</comment>
<keyword evidence="8" id="KW-0498">Mitosis</keyword>
<name>A0AAF0ENV7_9BASI</name>
<dbReference type="GO" id="GO:0005634">
    <property type="term" value="C:nucleus"/>
    <property type="evidence" value="ECO:0007669"/>
    <property type="project" value="TreeGrafter"/>
</dbReference>
<dbReference type="PROSITE" id="PS50067">
    <property type="entry name" value="KINESIN_MOTOR_2"/>
    <property type="match status" value="1"/>
</dbReference>
<protein>
    <submittedName>
        <fullName evidence="19">Kinesin- motor protein</fullName>
    </submittedName>
</protein>
<dbReference type="Pfam" id="PF00225">
    <property type="entry name" value="Kinesin"/>
    <property type="match status" value="1"/>
</dbReference>
<dbReference type="Gene3D" id="2.130.10.10">
    <property type="entry name" value="YVTN repeat-like/Quinoprotein amine dehydrogenase"/>
    <property type="match status" value="2"/>
</dbReference>
<keyword evidence="7 16" id="KW-0547">Nucleotide-binding</keyword>
<dbReference type="CDD" id="cd01364">
    <property type="entry name" value="KISc_BimC_Eg5"/>
    <property type="match status" value="1"/>
</dbReference>
<keyword evidence="3 15" id="KW-0853">WD repeat</keyword>
<dbReference type="GO" id="GO:0008574">
    <property type="term" value="F:plus-end-directed microtubule motor activity"/>
    <property type="evidence" value="ECO:0007669"/>
    <property type="project" value="TreeGrafter"/>
</dbReference>
<dbReference type="InterPro" id="IPR036961">
    <property type="entry name" value="Kinesin_motor_dom_sf"/>
</dbReference>
<dbReference type="InterPro" id="IPR027417">
    <property type="entry name" value="P-loop_NTPase"/>
</dbReference>
<dbReference type="InterPro" id="IPR047149">
    <property type="entry name" value="KIF11-like"/>
</dbReference>
<evidence type="ECO:0000256" key="5">
    <source>
        <dbReference type="ARBA" id="ARBA00022701"/>
    </source>
</evidence>
<dbReference type="EMBL" id="CP119877">
    <property type="protein sequence ID" value="WFD33846.1"/>
    <property type="molecule type" value="Genomic_DNA"/>
</dbReference>
<feature type="binding site" evidence="16">
    <location>
        <begin position="336"/>
        <end position="343"/>
    </location>
    <ligand>
        <name>ATP</name>
        <dbReference type="ChEBI" id="CHEBI:30616"/>
    </ligand>
</feature>
<dbReference type="InterPro" id="IPR020472">
    <property type="entry name" value="WD40_PAC1"/>
</dbReference>
<dbReference type="InterPro" id="IPR015943">
    <property type="entry name" value="WD40/YVTN_repeat-like_dom_sf"/>
</dbReference>
<dbReference type="AlphaFoldDB" id="A0AAF0ENV7"/>
<dbReference type="PRINTS" id="PR00380">
    <property type="entry name" value="KINESINHEAVY"/>
</dbReference>
<evidence type="ECO:0000313" key="19">
    <source>
        <dbReference type="EMBL" id="WFD33846.1"/>
    </source>
</evidence>
<feature type="repeat" description="WD" evidence="15">
    <location>
        <begin position="64"/>
        <end position="105"/>
    </location>
</feature>
<keyword evidence="10 17" id="KW-0175">Coiled coil</keyword>
<proteinExistence type="inferred from homology"/>
<keyword evidence="20" id="KW-1185">Reference proteome</keyword>
<keyword evidence="6" id="KW-0677">Repeat</keyword>
<gene>
    <name evidence="19" type="primary">KIP1</name>
    <name evidence="19" type="ORF">MCUN1_000669</name>
</gene>
<dbReference type="PROSITE" id="PS00411">
    <property type="entry name" value="KINESIN_MOTOR_1"/>
    <property type="match status" value="1"/>
</dbReference>
<keyword evidence="13" id="KW-0131">Cell cycle</keyword>
<dbReference type="InterPro" id="IPR019821">
    <property type="entry name" value="Kinesin_motor_CS"/>
</dbReference>
<dbReference type="GO" id="GO:0008017">
    <property type="term" value="F:microtubule binding"/>
    <property type="evidence" value="ECO:0007669"/>
    <property type="project" value="InterPro"/>
</dbReference>
<dbReference type="InterPro" id="IPR047241">
    <property type="entry name" value="KIF11-like_kin_motor_dom"/>
</dbReference>
<evidence type="ECO:0000256" key="8">
    <source>
        <dbReference type="ARBA" id="ARBA00022776"/>
    </source>
</evidence>
<dbReference type="InterPro" id="IPR001752">
    <property type="entry name" value="Kinesin_motor_dom"/>
</dbReference>
<dbReference type="GO" id="GO:0072686">
    <property type="term" value="C:mitotic spindle"/>
    <property type="evidence" value="ECO:0007669"/>
    <property type="project" value="TreeGrafter"/>
</dbReference>
<feature type="repeat" description="WD" evidence="15">
    <location>
        <begin position="191"/>
        <end position="232"/>
    </location>
</feature>
<dbReference type="Gene3D" id="3.40.850.10">
    <property type="entry name" value="Kinesin motor domain"/>
    <property type="match status" value="1"/>
</dbReference>
<dbReference type="GO" id="GO:0000073">
    <property type="term" value="P:initial mitotic spindle pole body separation"/>
    <property type="evidence" value="ECO:0007669"/>
    <property type="project" value="TreeGrafter"/>
</dbReference>
<evidence type="ECO:0000256" key="4">
    <source>
        <dbReference type="ARBA" id="ARBA00022618"/>
    </source>
</evidence>
<dbReference type="GO" id="GO:0005876">
    <property type="term" value="C:spindle microtubule"/>
    <property type="evidence" value="ECO:0007669"/>
    <property type="project" value="TreeGrafter"/>
</dbReference>
<dbReference type="SMART" id="SM00129">
    <property type="entry name" value="KISc"/>
    <property type="match status" value="1"/>
</dbReference>
<evidence type="ECO:0000313" key="20">
    <source>
        <dbReference type="Proteomes" id="UP001219933"/>
    </source>
</evidence>
<feature type="repeat" description="WD" evidence="15">
    <location>
        <begin position="106"/>
        <end position="147"/>
    </location>
</feature>
<keyword evidence="5" id="KW-0493">Microtubule</keyword>
<keyword evidence="9 16" id="KW-0067">ATP-binding</keyword>
<dbReference type="InterPro" id="IPR036322">
    <property type="entry name" value="WD40_repeat_dom_sf"/>
</dbReference>
<dbReference type="PRINTS" id="PR00320">
    <property type="entry name" value="GPROTEINBRPT"/>
</dbReference>
<comment type="similarity">
    <text evidence="14">Belongs to the TRAFAC class myosin-kinesin ATPase superfamily. Kinesin family. KIN-5/BimC subfamily.</text>
</comment>
<evidence type="ECO:0000256" key="9">
    <source>
        <dbReference type="ARBA" id="ARBA00022840"/>
    </source>
</evidence>
<evidence type="ECO:0000256" key="17">
    <source>
        <dbReference type="SAM" id="Coils"/>
    </source>
</evidence>
<organism evidence="19 20">
    <name type="scientific">Malassezia cuniculi</name>
    <dbReference type="NCBI Taxonomy" id="948313"/>
    <lineage>
        <taxon>Eukaryota</taxon>
        <taxon>Fungi</taxon>
        <taxon>Dikarya</taxon>
        <taxon>Basidiomycota</taxon>
        <taxon>Ustilaginomycotina</taxon>
        <taxon>Malasseziomycetes</taxon>
        <taxon>Malasseziales</taxon>
        <taxon>Malasseziaceae</taxon>
        <taxon>Malassezia</taxon>
    </lineage>
</organism>
<keyword evidence="12" id="KW-0206">Cytoskeleton</keyword>
<dbReference type="PROSITE" id="PS50082">
    <property type="entry name" value="WD_REPEATS_2"/>
    <property type="match status" value="5"/>
</dbReference>
<feature type="repeat" description="WD" evidence="15">
    <location>
        <begin position="148"/>
        <end position="189"/>
    </location>
</feature>
<dbReference type="InterPro" id="IPR001680">
    <property type="entry name" value="WD40_rpt"/>
</dbReference>
<evidence type="ECO:0000256" key="13">
    <source>
        <dbReference type="ARBA" id="ARBA00023306"/>
    </source>
</evidence>
<feature type="domain" description="Kinesin motor" evidence="18">
    <location>
        <begin position="261"/>
        <end position="583"/>
    </location>
</feature>
<evidence type="ECO:0000256" key="1">
    <source>
        <dbReference type="ARBA" id="ARBA00004245"/>
    </source>
</evidence>
<keyword evidence="2" id="KW-0963">Cytoplasm</keyword>
<dbReference type="Pfam" id="PF25175">
    <property type="entry name" value="Beta-prop_WDR5"/>
    <property type="match status" value="1"/>
</dbReference>
<evidence type="ECO:0000256" key="3">
    <source>
        <dbReference type="ARBA" id="ARBA00022574"/>
    </source>
</evidence>
<dbReference type="CDD" id="cd00200">
    <property type="entry name" value="WD40"/>
    <property type="match status" value="1"/>
</dbReference>
<evidence type="ECO:0000256" key="15">
    <source>
        <dbReference type="PROSITE-ProRule" id="PRU00221"/>
    </source>
</evidence>
<evidence type="ECO:0000256" key="7">
    <source>
        <dbReference type="ARBA" id="ARBA00022741"/>
    </source>
</evidence>
<accession>A0AAF0ENV7</accession>
<dbReference type="PANTHER" id="PTHR47970">
    <property type="entry name" value="KINESIN-LIKE PROTEIN KIF11"/>
    <property type="match status" value="1"/>
</dbReference>
<dbReference type="InterPro" id="IPR019775">
    <property type="entry name" value="WD40_repeat_CS"/>
</dbReference>
<keyword evidence="4" id="KW-0132">Cell division</keyword>
<dbReference type="GO" id="GO:0007018">
    <property type="term" value="P:microtubule-based movement"/>
    <property type="evidence" value="ECO:0007669"/>
    <property type="project" value="InterPro"/>
</dbReference>
<dbReference type="FunFam" id="3.40.850.10:FF:000051">
    <property type="entry name" value="Kinesin-like protein bimC"/>
    <property type="match status" value="1"/>
</dbReference>
<evidence type="ECO:0000256" key="10">
    <source>
        <dbReference type="ARBA" id="ARBA00023054"/>
    </source>
</evidence>
<reference evidence="19" key="1">
    <citation type="submission" date="2023-03" db="EMBL/GenBank/DDBJ databases">
        <title>Mating type loci evolution in Malassezia.</title>
        <authorList>
            <person name="Coelho M.A."/>
        </authorList>
    </citation>
    <scope>NUCLEOTIDE SEQUENCE</scope>
    <source>
        <strain evidence="19">CBS 11721</strain>
    </source>
</reference>